<accession>A0ABW4FX88</accession>
<name>A0ABW4FX88_9PSEU</name>
<dbReference type="InterPro" id="IPR036388">
    <property type="entry name" value="WH-like_DNA-bd_sf"/>
</dbReference>
<dbReference type="EMBL" id="JBHUCP010000050">
    <property type="protein sequence ID" value="MFD1535158.1"/>
    <property type="molecule type" value="Genomic_DNA"/>
</dbReference>
<evidence type="ECO:0000313" key="5">
    <source>
        <dbReference type="Proteomes" id="UP001597145"/>
    </source>
</evidence>
<evidence type="ECO:0000256" key="2">
    <source>
        <dbReference type="ARBA" id="ARBA00023163"/>
    </source>
</evidence>
<keyword evidence="1" id="KW-0805">Transcription regulation</keyword>
<keyword evidence="2" id="KW-0804">Transcription</keyword>
<proteinExistence type="predicted"/>
<evidence type="ECO:0000256" key="1">
    <source>
        <dbReference type="ARBA" id="ARBA00023015"/>
    </source>
</evidence>
<evidence type="ECO:0000313" key="4">
    <source>
        <dbReference type="EMBL" id="MFD1535158.1"/>
    </source>
</evidence>
<feature type="domain" description="GAF" evidence="3">
    <location>
        <begin position="32"/>
        <end position="157"/>
    </location>
</feature>
<comment type="caution">
    <text evidence="4">The sequence shown here is derived from an EMBL/GenBank/DDBJ whole genome shotgun (WGS) entry which is preliminary data.</text>
</comment>
<dbReference type="Proteomes" id="UP001597145">
    <property type="component" value="Unassembled WGS sequence"/>
</dbReference>
<dbReference type="Gene3D" id="1.10.10.10">
    <property type="entry name" value="Winged helix-like DNA-binding domain superfamily/Winged helix DNA-binding domain"/>
    <property type="match status" value="1"/>
</dbReference>
<keyword evidence="5" id="KW-1185">Reference proteome</keyword>
<dbReference type="InterPro" id="IPR029016">
    <property type="entry name" value="GAF-like_dom_sf"/>
</dbReference>
<dbReference type="Gene3D" id="3.30.450.40">
    <property type="match status" value="1"/>
</dbReference>
<dbReference type="InterPro" id="IPR003018">
    <property type="entry name" value="GAF"/>
</dbReference>
<dbReference type="RefSeq" id="WP_343984419.1">
    <property type="nucleotide sequence ID" value="NZ_BAAAJG010000021.1"/>
</dbReference>
<evidence type="ECO:0000259" key="3">
    <source>
        <dbReference type="Pfam" id="PF01590"/>
    </source>
</evidence>
<organism evidence="4 5">
    <name type="scientific">Pseudonocardia aurantiaca</name>
    <dbReference type="NCBI Taxonomy" id="75290"/>
    <lineage>
        <taxon>Bacteria</taxon>
        <taxon>Bacillati</taxon>
        <taxon>Actinomycetota</taxon>
        <taxon>Actinomycetes</taxon>
        <taxon>Pseudonocardiales</taxon>
        <taxon>Pseudonocardiaceae</taxon>
        <taxon>Pseudonocardia</taxon>
    </lineage>
</organism>
<reference evidence="5" key="1">
    <citation type="journal article" date="2019" name="Int. J. Syst. Evol. Microbiol.">
        <title>The Global Catalogue of Microorganisms (GCM) 10K type strain sequencing project: providing services to taxonomists for standard genome sequencing and annotation.</title>
        <authorList>
            <consortium name="The Broad Institute Genomics Platform"/>
            <consortium name="The Broad Institute Genome Sequencing Center for Infectious Disease"/>
            <person name="Wu L."/>
            <person name="Ma J."/>
        </authorList>
    </citation>
    <scope>NUCLEOTIDE SEQUENCE [LARGE SCALE GENOMIC DNA]</scope>
    <source>
        <strain evidence="5">JCM 12165</strain>
    </source>
</reference>
<dbReference type="Pfam" id="PF01590">
    <property type="entry name" value="GAF"/>
    <property type="match status" value="1"/>
</dbReference>
<sequence>MASAARGRFAQVRLWVAERSADLGAPVSVELICATAVARLRMSGAALTMHRDGWPEARLVTDTLGARLAELEVTVGEGPCLDARRESRPVVVSDLAAVAGQRRWPLFAPLAVEAGAGSLFALPMCVGAIRVGVLVLHRVSAGRLGPVALSEALAFAELAMGLLLDEQAGLPVANVGIADPDGVPLLTPQVHQATGMIAAQIDGEMADAFARLRAQAFADQRPLHEVAADVVARKLRFRQDGEGV</sequence>
<gene>
    <name evidence="4" type="ORF">ACFSCY_37700</name>
</gene>
<protein>
    <submittedName>
        <fullName evidence="4">GAF and ANTAR domain-containing protein</fullName>
    </submittedName>
</protein>
<dbReference type="SUPFAM" id="SSF55781">
    <property type="entry name" value="GAF domain-like"/>
    <property type="match status" value="1"/>
</dbReference>